<dbReference type="PANTHER" id="PTHR34236">
    <property type="entry name" value="DIMETHYL SULFOXIDE REDUCTASE TRANSCRIPTIONAL ACTIVATOR"/>
    <property type="match status" value="1"/>
</dbReference>
<dbReference type="Proteomes" id="UP000198531">
    <property type="component" value="Unassembled WGS sequence"/>
</dbReference>
<dbReference type="Gene3D" id="1.10.10.10">
    <property type="entry name" value="Winged helix-like DNA-binding domain superfamily/Winged helix DNA-binding domain"/>
    <property type="match status" value="1"/>
</dbReference>
<dbReference type="InterPro" id="IPR056493">
    <property type="entry name" value="HVO_0513_N"/>
</dbReference>
<keyword evidence="2" id="KW-0804">Transcription</keyword>
<feature type="domain" description="HVO-0513-like N-terminal" evidence="4">
    <location>
        <begin position="16"/>
        <end position="152"/>
    </location>
</feature>
<protein>
    <submittedName>
        <fullName evidence="5">HTH DNA binding domain-containing protein</fullName>
    </submittedName>
</protein>
<feature type="domain" description="HTH bat-type" evidence="3">
    <location>
        <begin position="163"/>
        <end position="214"/>
    </location>
</feature>
<dbReference type="Pfam" id="PF04967">
    <property type="entry name" value="HTH_10"/>
    <property type="match status" value="1"/>
</dbReference>
<dbReference type="AlphaFoldDB" id="A0A1I6G9F1"/>
<reference evidence="6" key="1">
    <citation type="submission" date="2016-10" db="EMBL/GenBank/DDBJ databases">
        <authorList>
            <person name="Varghese N."/>
            <person name="Submissions S."/>
        </authorList>
    </citation>
    <scope>NUCLEOTIDE SEQUENCE [LARGE SCALE GENOMIC DNA]</scope>
    <source>
        <strain evidence="6">CGMCC 1.7736</strain>
    </source>
</reference>
<dbReference type="EMBL" id="FOYT01000001">
    <property type="protein sequence ID" value="SFR38814.1"/>
    <property type="molecule type" value="Genomic_DNA"/>
</dbReference>
<gene>
    <name evidence="5" type="ORF">SAMN04487947_0781</name>
</gene>
<dbReference type="PANTHER" id="PTHR34236:SF1">
    <property type="entry name" value="DIMETHYL SULFOXIDE REDUCTASE TRANSCRIPTIONAL ACTIVATOR"/>
    <property type="match status" value="1"/>
</dbReference>
<sequence>MKSLRIRLGLPDRFVHPMHAFVAETPGFRRTSLLHWNPAVGERNTVLFHVDGDDPRRYTAALDASASILDYEVADAEDRPGFYLAVQEEQRNADATLVAPFLDTGVVVVPPVVYRGDRRVDISVVGATGALDDALDGLPSGVEMDIVRIRDYTGRVAEPAAELSARQRDALAAAVELGYYGDPRGASVADVAERLDCSTGTAAEHLRKAEAAVLGRVVDDDPVRW</sequence>
<dbReference type="STRING" id="553469.SAMN04487947_0781"/>
<dbReference type="RefSeq" id="WP_245778424.1">
    <property type="nucleotide sequence ID" value="NZ_FOYT01000001.1"/>
</dbReference>
<keyword evidence="1" id="KW-0805">Transcription regulation</keyword>
<evidence type="ECO:0000259" key="3">
    <source>
        <dbReference type="Pfam" id="PF04967"/>
    </source>
</evidence>
<organism evidence="5 6">
    <name type="scientific">Halogeometricum rufum</name>
    <dbReference type="NCBI Taxonomy" id="553469"/>
    <lineage>
        <taxon>Archaea</taxon>
        <taxon>Methanobacteriati</taxon>
        <taxon>Methanobacteriota</taxon>
        <taxon>Stenosarchaea group</taxon>
        <taxon>Halobacteria</taxon>
        <taxon>Halobacteriales</taxon>
        <taxon>Haloferacaceae</taxon>
        <taxon>Halogeometricum</taxon>
    </lineage>
</organism>
<proteinExistence type="predicted"/>
<dbReference type="InterPro" id="IPR036388">
    <property type="entry name" value="WH-like_DNA-bd_sf"/>
</dbReference>
<dbReference type="Pfam" id="PF24278">
    <property type="entry name" value="HVO_0513_N"/>
    <property type="match status" value="1"/>
</dbReference>
<evidence type="ECO:0000256" key="2">
    <source>
        <dbReference type="ARBA" id="ARBA00023163"/>
    </source>
</evidence>
<evidence type="ECO:0000313" key="5">
    <source>
        <dbReference type="EMBL" id="SFR38814.1"/>
    </source>
</evidence>
<evidence type="ECO:0000256" key="1">
    <source>
        <dbReference type="ARBA" id="ARBA00023015"/>
    </source>
</evidence>
<keyword evidence="6" id="KW-1185">Reference proteome</keyword>
<evidence type="ECO:0000313" key="6">
    <source>
        <dbReference type="Proteomes" id="UP000198531"/>
    </source>
</evidence>
<dbReference type="InterPro" id="IPR007050">
    <property type="entry name" value="HTH_bacterioopsin"/>
</dbReference>
<accession>A0A1I6G9F1</accession>
<name>A0A1I6G9F1_9EURY</name>
<evidence type="ECO:0000259" key="4">
    <source>
        <dbReference type="Pfam" id="PF24278"/>
    </source>
</evidence>